<evidence type="ECO:0000256" key="1">
    <source>
        <dbReference type="SAM" id="Phobius"/>
    </source>
</evidence>
<dbReference type="EMBL" id="ASGP02000002">
    <property type="protein sequence ID" value="KAH9520717.1"/>
    <property type="molecule type" value="Genomic_DNA"/>
</dbReference>
<sequence>MDQLNSNHLLDWFIRYFGHLGCQLENLDKCPTKWQRIRRLIINIIFNVSVFICLKFFNPYWNESENVENNKKLLSKFLINVFKQYLISMFISNTIFIYCRHHQIVKLMNFNQFNQIYNEQNNKNSTLMIRKISFTLIISILFEFANIYHDFYYQQICISILQFITCIILTINSLIFLFIVHYIKQSTIYCLEKIYKQNHNRYLNIMITMNMIDNIRRSSIKQIQQLANHNRYTNQILSFPLIIYLSSLICDTLIIFDDCLENSGNNNSLSYVLYSITCWSYTVYIIHLDIKINRLVQQIFNTMIKHESLCSKNCNQTLMTKFTTTKRQSSSSTASIEYLKNQIQTINFYRQIKFFLRKIHIIESNELYEMDFRLQLYQLKIVDLKLFLNIFLFVLAYSVLIYQTFNY</sequence>
<evidence type="ECO:0000313" key="2">
    <source>
        <dbReference type="EMBL" id="KAH9520717.1"/>
    </source>
</evidence>
<evidence type="ECO:0000313" key="3">
    <source>
        <dbReference type="Proteomes" id="UP000790347"/>
    </source>
</evidence>
<feature type="transmembrane region" description="Helical" evidence="1">
    <location>
        <begin position="386"/>
        <end position="405"/>
    </location>
</feature>
<protein>
    <submittedName>
        <fullName evidence="2">Uncharacterized protein</fullName>
    </submittedName>
</protein>
<keyword evidence="3" id="KW-1185">Reference proteome</keyword>
<organism evidence="2 3">
    <name type="scientific">Dermatophagoides farinae</name>
    <name type="common">American house dust mite</name>
    <dbReference type="NCBI Taxonomy" id="6954"/>
    <lineage>
        <taxon>Eukaryota</taxon>
        <taxon>Metazoa</taxon>
        <taxon>Ecdysozoa</taxon>
        <taxon>Arthropoda</taxon>
        <taxon>Chelicerata</taxon>
        <taxon>Arachnida</taxon>
        <taxon>Acari</taxon>
        <taxon>Acariformes</taxon>
        <taxon>Sarcoptiformes</taxon>
        <taxon>Astigmata</taxon>
        <taxon>Psoroptidia</taxon>
        <taxon>Analgoidea</taxon>
        <taxon>Pyroglyphidae</taxon>
        <taxon>Dermatophagoidinae</taxon>
        <taxon>Dermatophagoides</taxon>
    </lineage>
</organism>
<keyword evidence="1" id="KW-0472">Membrane</keyword>
<dbReference type="AlphaFoldDB" id="A0A922I1E0"/>
<gene>
    <name evidence="2" type="ORF">DERF_004407</name>
</gene>
<comment type="caution">
    <text evidence="2">The sequence shown here is derived from an EMBL/GenBank/DDBJ whole genome shotgun (WGS) entry which is preliminary data.</text>
</comment>
<proteinExistence type="predicted"/>
<reference evidence="2" key="2">
    <citation type="journal article" date="2022" name="Res Sq">
        <title>Comparative Genomics Reveals Insights into the Divergent Evolution of Astigmatic Mites and Household Pest Adaptations.</title>
        <authorList>
            <person name="Xiong Q."/>
            <person name="Wan A.T.-Y."/>
            <person name="Liu X.-Y."/>
            <person name="Fung C.S.-H."/>
            <person name="Xiao X."/>
            <person name="Malainual N."/>
            <person name="Hou J."/>
            <person name="Wang L."/>
            <person name="Wang M."/>
            <person name="Yang K."/>
            <person name="Cui Y."/>
            <person name="Leung E."/>
            <person name="Nong W."/>
            <person name="Shin S.-K."/>
            <person name="Au S."/>
            <person name="Jeong K.Y."/>
            <person name="Chew F.T."/>
            <person name="Hui J."/>
            <person name="Leung T.F."/>
            <person name="Tungtrongchitr A."/>
            <person name="Zhong N."/>
            <person name="Liu Z."/>
            <person name="Tsui S."/>
        </authorList>
    </citation>
    <scope>NUCLEOTIDE SEQUENCE</scope>
    <source>
        <strain evidence="2">Derf</strain>
        <tissue evidence="2">Whole organism</tissue>
    </source>
</reference>
<feature type="transmembrane region" description="Helical" evidence="1">
    <location>
        <begin position="40"/>
        <end position="57"/>
    </location>
</feature>
<feature type="transmembrane region" description="Helical" evidence="1">
    <location>
        <begin position="77"/>
        <end position="99"/>
    </location>
</feature>
<accession>A0A922I1E0</accession>
<feature type="transmembrane region" description="Helical" evidence="1">
    <location>
        <begin position="160"/>
        <end position="183"/>
    </location>
</feature>
<reference evidence="2" key="1">
    <citation type="submission" date="2013-05" db="EMBL/GenBank/DDBJ databases">
        <authorList>
            <person name="Yim A.K.Y."/>
            <person name="Chan T.F."/>
            <person name="Ji K.M."/>
            <person name="Liu X.Y."/>
            <person name="Zhou J.W."/>
            <person name="Li R.Q."/>
            <person name="Yang K.Y."/>
            <person name="Li J."/>
            <person name="Li M."/>
            <person name="Law P.T.W."/>
            <person name="Wu Y.L."/>
            <person name="Cai Z.L."/>
            <person name="Qin H."/>
            <person name="Bao Y."/>
            <person name="Leung R.K.K."/>
            <person name="Ng P.K.S."/>
            <person name="Zou J."/>
            <person name="Zhong X.J."/>
            <person name="Ran P.X."/>
            <person name="Zhong N.S."/>
            <person name="Liu Z.G."/>
            <person name="Tsui S.K.W."/>
        </authorList>
    </citation>
    <scope>NUCLEOTIDE SEQUENCE</scope>
    <source>
        <strain evidence="2">Derf</strain>
        <tissue evidence="2">Whole organism</tissue>
    </source>
</reference>
<name>A0A922I1E0_DERFA</name>
<feature type="transmembrane region" description="Helical" evidence="1">
    <location>
        <begin position="236"/>
        <end position="256"/>
    </location>
</feature>
<keyword evidence="1" id="KW-0812">Transmembrane</keyword>
<dbReference type="Proteomes" id="UP000790347">
    <property type="component" value="Unassembled WGS sequence"/>
</dbReference>
<keyword evidence="1" id="KW-1133">Transmembrane helix</keyword>
<feature type="transmembrane region" description="Helical" evidence="1">
    <location>
        <begin position="268"/>
        <end position="286"/>
    </location>
</feature>
<feature type="transmembrane region" description="Helical" evidence="1">
    <location>
        <begin position="132"/>
        <end position="148"/>
    </location>
</feature>